<comment type="caution">
    <text evidence="2">The sequence shown here is derived from an EMBL/GenBank/DDBJ whole genome shotgun (WGS) entry which is preliminary data.</text>
</comment>
<reference evidence="1 3" key="1">
    <citation type="journal article" date="2016" name="Genome Announc.">
        <title>Draft Genome Sequences of Five Rapidly Growing Mycobacterium Species, M. thermoresistibile, M. fortuitum subsp. acetamidolyticum, M. canariasense, M. brisbanense, and M. novocastrense.</title>
        <authorList>
            <person name="Katahira K."/>
            <person name="Ogura Y."/>
            <person name="Gotoh Y."/>
            <person name="Hayashi T."/>
        </authorList>
    </citation>
    <scope>NUCLEOTIDE SEQUENCE [LARGE SCALE GENOMIC DNA]</scope>
    <source>
        <strain evidence="1 3">JCM18114</strain>
    </source>
</reference>
<dbReference type="Pfam" id="PF19927">
    <property type="entry name" value="DUF6390"/>
    <property type="match status" value="1"/>
</dbReference>
<reference evidence="2" key="3">
    <citation type="journal article" date="2022" name="BMC Genomics">
        <title>Comparative genome analysis of mycobacteria focusing on tRNA and non-coding RNA.</title>
        <authorList>
            <person name="Behra P.R.K."/>
            <person name="Pettersson B.M.F."/>
            <person name="Ramesh M."/>
            <person name="Das S."/>
            <person name="Dasgupta S."/>
            <person name="Kirsebom L.A."/>
        </authorList>
    </citation>
    <scope>NUCLEOTIDE SEQUENCE</scope>
    <source>
        <strain evidence="2">DSM 44203</strain>
    </source>
</reference>
<organism evidence="2 4">
    <name type="scientific">Mycolicibacterium novocastrense</name>
    <name type="common">Mycobacterium novocastrense</name>
    <dbReference type="NCBI Taxonomy" id="59813"/>
    <lineage>
        <taxon>Bacteria</taxon>
        <taxon>Bacillati</taxon>
        <taxon>Actinomycetota</taxon>
        <taxon>Actinomycetes</taxon>
        <taxon>Mycobacteriales</taxon>
        <taxon>Mycobacteriaceae</taxon>
        <taxon>Mycolicibacterium</taxon>
    </lineage>
</organism>
<dbReference type="AlphaFoldDB" id="A0AAW5SMF6"/>
<evidence type="ECO:0000313" key="1">
    <source>
        <dbReference type="EMBL" id="GAT09859.1"/>
    </source>
</evidence>
<dbReference type="EMBL" id="BCTA01000036">
    <property type="protein sequence ID" value="GAT09859.1"/>
    <property type="molecule type" value="Genomic_DNA"/>
</dbReference>
<dbReference type="RefSeq" id="WP_064415897.1">
    <property type="nucleotide sequence ID" value="NZ_BCTA01000036.1"/>
</dbReference>
<accession>A0AAW5SMF6</accession>
<evidence type="ECO:0000313" key="4">
    <source>
        <dbReference type="Proteomes" id="UP001207528"/>
    </source>
</evidence>
<dbReference type="EMBL" id="JACKTI010000035">
    <property type="protein sequence ID" value="MCV7024238.1"/>
    <property type="molecule type" value="Genomic_DNA"/>
</dbReference>
<evidence type="ECO:0000313" key="2">
    <source>
        <dbReference type="EMBL" id="MCV7024238.1"/>
    </source>
</evidence>
<name>A0AAW5SMF6_MYCNV</name>
<keyword evidence="3" id="KW-1185">Reference proteome</keyword>
<protein>
    <submittedName>
        <fullName evidence="2">Uncharacterized protein</fullName>
    </submittedName>
</protein>
<proteinExistence type="predicted"/>
<dbReference type="InterPro" id="IPR045660">
    <property type="entry name" value="DUF6390"/>
</dbReference>
<reference evidence="2" key="2">
    <citation type="submission" date="2020-07" db="EMBL/GenBank/DDBJ databases">
        <authorList>
            <person name="Pettersson B.M.F."/>
            <person name="Behra P.R.K."/>
            <person name="Ramesh M."/>
            <person name="Das S."/>
            <person name="Dasgupta S."/>
            <person name="Kirsebom L.A."/>
        </authorList>
    </citation>
    <scope>NUCLEOTIDE SEQUENCE</scope>
    <source>
        <strain evidence="2">DSM 44203</strain>
    </source>
</reference>
<evidence type="ECO:0000313" key="3">
    <source>
        <dbReference type="Proteomes" id="UP000069773"/>
    </source>
</evidence>
<gene>
    <name evidence="2" type="ORF">H7I77_12905</name>
    <name evidence="1" type="ORF">RMCN_2992</name>
</gene>
<dbReference type="Proteomes" id="UP000069773">
    <property type="component" value="Unassembled WGS sequence"/>
</dbReference>
<sequence>MNDRDGSTLFGRYAYPPNELGYCGPADCGGASGLASHAREFDGAWPYLTAIAEAVGASDAMADEVIGSYWIGGPALSKVDPDHLLARLRASFTGQVTGMLGTVPATSDVLAHHSFHVFVVYPWVKFLGRDADTAVGVMQACRIRWGTVTSVTGDRAEIASRPLQYEDGRLMLGDSRTERISWKRGEVSLAPVPQPGAVVSAHWNWICGTLTEEEAADLEVATQTTLDLVNSVLGQGVSP</sequence>
<dbReference type="Proteomes" id="UP001207528">
    <property type="component" value="Unassembled WGS sequence"/>
</dbReference>